<dbReference type="SUPFAM" id="SSF53474">
    <property type="entry name" value="alpha/beta-Hydrolases"/>
    <property type="match status" value="1"/>
</dbReference>
<dbReference type="GO" id="GO:0016787">
    <property type="term" value="F:hydrolase activity"/>
    <property type="evidence" value="ECO:0007669"/>
    <property type="project" value="UniProtKB-KW"/>
</dbReference>
<sequence length="351" mass="36710">MAVLVGGVIALAGSGAGATSLGVTELPATPAGGAVTVFYPTEEPARLQRRGAFELALAPEAAPGAGNGRLVAISHGSGGGPWVFATLAQALVDAGFTVALPLHAGDNWSDPGHPGPDSWKQRPAEISLAIDRVAADPRFAALRLDRVGAFGMSAGGHTMLSLAGGVWSPERFRQHCEQHLQEDFHSCVGLATQLRGNAWDGLKLWVAQRVLNWRFADATPQAHEDGRIAAVVAGVPFAADFDPDSLAHLRVPLALITASDDRWLLPRFHSDRVLAACARCERLAELRGAGHGALLAPAPPAAVLDELEQALIGDPPGFDRPAAEALWVGRTVAFFQRQLLAPSDAGGPGRH</sequence>
<dbReference type="EMBL" id="QFOD01000003">
    <property type="protein sequence ID" value="PZP35253.1"/>
    <property type="molecule type" value="Genomic_DNA"/>
</dbReference>
<dbReference type="PIRSF" id="PIRSF031982">
    <property type="entry name" value="UCP031982_abhydr"/>
    <property type="match status" value="1"/>
</dbReference>
<gene>
    <name evidence="1" type="ORF">DI603_04465</name>
</gene>
<comment type="caution">
    <text evidence="1">The sequence shown here is derived from an EMBL/GenBank/DDBJ whole genome shotgun (WGS) entry which is preliminary data.</text>
</comment>
<organism evidence="1 2">
    <name type="scientific">Roseateles depolymerans</name>
    <dbReference type="NCBI Taxonomy" id="76731"/>
    <lineage>
        <taxon>Bacteria</taxon>
        <taxon>Pseudomonadati</taxon>
        <taxon>Pseudomonadota</taxon>
        <taxon>Betaproteobacteria</taxon>
        <taxon>Burkholderiales</taxon>
        <taxon>Sphaerotilaceae</taxon>
        <taxon>Roseateles</taxon>
    </lineage>
</organism>
<accession>A0A2W5DX75</accession>
<reference evidence="1 2" key="1">
    <citation type="submission" date="2017-08" db="EMBL/GenBank/DDBJ databases">
        <title>Infants hospitalized years apart are colonized by the same room-sourced microbial strains.</title>
        <authorList>
            <person name="Brooks B."/>
            <person name="Olm M.R."/>
            <person name="Firek B.A."/>
            <person name="Baker R."/>
            <person name="Thomas B.C."/>
            <person name="Morowitz M.J."/>
            <person name="Banfield J.F."/>
        </authorList>
    </citation>
    <scope>NUCLEOTIDE SEQUENCE [LARGE SCALE GENOMIC DNA]</scope>
    <source>
        <strain evidence="1">S2_012_000_R2_81</strain>
    </source>
</reference>
<evidence type="ECO:0000313" key="1">
    <source>
        <dbReference type="EMBL" id="PZP35253.1"/>
    </source>
</evidence>
<dbReference type="AlphaFoldDB" id="A0A2W5DX75"/>
<evidence type="ECO:0000313" key="2">
    <source>
        <dbReference type="Proteomes" id="UP000249633"/>
    </source>
</evidence>
<dbReference type="InterPro" id="IPR029058">
    <property type="entry name" value="AB_hydrolase_fold"/>
</dbReference>
<dbReference type="InterPro" id="IPR016986">
    <property type="entry name" value="UCP031982_abhydr"/>
</dbReference>
<dbReference type="Gene3D" id="3.40.50.1820">
    <property type="entry name" value="alpha/beta hydrolase"/>
    <property type="match status" value="1"/>
</dbReference>
<dbReference type="Proteomes" id="UP000249633">
    <property type="component" value="Unassembled WGS sequence"/>
</dbReference>
<keyword evidence="1" id="KW-0378">Hydrolase</keyword>
<proteinExistence type="predicted"/>
<name>A0A2W5DX75_9BURK</name>
<protein>
    <submittedName>
        <fullName evidence="1">Dienelactone hydrolase</fullName>
    </submittedName>
</protein>